<dbReference type="GeneID" id="14906460"/>
<accession>G0QWQ6</accession>
<reference evidence="1 2" key="1">
    <citation type="submission" date="2011-07" db="EMBL/GenBank/DDBJ databases">
        <authorList>
            <person name="Coyne R."/>
            <person name="Brami D."/>
            <person name="Johnson J."/>
            <person name="Hostetler J."/>
            <person name="Hannick L."/>
            <person name="Clark T."/>
            <person name="Cassidy-Hanley D."/>
            <person name="Inman J."/>
        </authorList>
    </citation>
    <scope>NUCLEOTIDE SEQUENCE [LARGE SCALE GENOMIC DNA]</scope>
    <source>
        <strain evidence="1 2">G5</strain>
    </source>
</reference>
<dbReference type="Proteomes" id="UP000008983">
    <property type="component" value="Unassembled WGS sequence"/>
</dbReference>
<dbReference type="eggNOG" id="ENOG502SGAP">
    <property type="taxonomic scope" value="Eukaryota"/>
</dbReference>
<sequence>MTQIYENKDPLIDKRDEKYIQLKSPTYFYEIFKKKNHKSNEIIPNTIIYESSNPSMWFFNSKKPKCTNILSKNSDKVNQFEIAKFFLGINHVDDLRIDNLSTLAEYIRNTKQNTSLVFVRYIDKKQSTLNGFQLIQLFKEGKQSSSISMIQSYVYNISKADDIYYVEYRHDENTMPLGFKFYKKTFSNKKGYVSQNDQVFIDENKELTIKITEFIEKAYKLKIRKFSPKFMLDKSNSIIFMGIKHLYIDLYNYAPYDIENIYEIKELTFNEFYKLSKMAKKNQYKICGTEMKLPRNIHQDYKTYSSTLYSKLRVEKCGGDFCDYEMLEKNTGPLAMRKNILEEYKKHFSVKKEQLENLAVCLPHEISNQLVLKTRKNAQTVINLLRKNKIFRKGNRENEHQINEENLNQELLIKLYPFLNKSSEALNLENLYKNVKICKSCFIIYSLAAKTFEEQNSFQLKFSKNYSSQQKLNDCSQSIQSSQLENTQLMPQSQYQNSFQFQSKFCKMTRPQTSIIKKNIQNLEQDVIIDSSIITAESKTNYKSNRILSNTKKYIEVNRLTLGFLNYDKLKYLYNEPLNQNLQQNSNFQMKQLRKNSVFKYQFIQQIKIKKQINQLLEKPGRQYKRKDVNADQYLLAKITEEKKNLQKKINSDSQMRKILKLQLTTDLNNNKNPVLIQNQSLYYSHTNFQHLRKLPKFKLSSPIQPFFDELDVQHTESLNIQKVCELMNYQSPIIDCSDVQYFVIDNNTAIPYCLLEEKEKNKDKNNEIIIFQQDFFDSFFEYKKIFEFILNKSQNKKILLFNIPGQAYTVFNQEYIYTNSSLIEIIDSLLFKLDNENKISIKKDSLKFIGVGYGGYILQTFLIQACGNLNNIQNLCLFNSFIELDDLLKDTLNKSQEIFENCPPGMNDLSYNYFSVIVNSQPLTEQQLKFKMQINPILNEGRVSIIQGCLGSQFMKDRFQNIPISCFIVHTLKNCVVNINQSDALSLYYKDRNNEFQSLSKKSDKNIKRVTKYINGGHSLLEENLQVLCTSGAGVSHSIWNSIQNQKDEIQQDQNQNQFSQADEKAKSIFNLAISQQVTVKPGACKKCGHRRKRIRKFLRITKKHFGKIERCQKK</sequence>
<dbReference type="InParanoid" id="G0QWQ6"/>
<keyword evidence="2" id="KW-1185">Reference proteome</keyword>
<dbReference type="OrthoDB" id="292639at2759"/>
<dbReference type="AlphaFoldDB" id="G0QWQ6"/>
<dbReference type="RefSeq" id="XP_004031930.1">
    <property type="nucleotide sequence ID" value="XM_004031882.1"/>
</dbReference>
<dbReference type="EMBL" id="GL984009">
    <property type="protein sequence ID" value="EGR30343.1"/>
    <property type="molecule type" value="Genomic_DNA"/>
</dbReference>
<evidence type="ECO:0000313" key="1">
    <source>
        <dbReference type="EMBL" id="EGR30343.1"/>
    </source>
</evidence>
<protein>
    <submittedName>
        <fullName evidence="1">Uncharacterized protein</fullName>
    </submittedName>
</protein>
<dbReference type="OMA" id="EVCEMMK"/>
<evidence type="ECO:0000313" key="2">
    <source>
        <dbReference type="Proteomes" id="UP000008983"/>
    </source>
</evidence>
<gene>
    <name evidence="1" type="ORF">IMG5_134330</name>
</gene>
<name>G0QWQ6_ICHMU</name>
<proteinExistence type="predicted"/>
<organism evidence="1 2">
    <name type="scientific">Ichthyophthirius multifiliis</name>
    <name type="common">White spot disease agent</name>
    <name type="synonym">Ich</name>
    <dbReference type="NCBI Taxonomy" id="5932"/>
    <lineage>
        <taxon>Eukaryota</taxon>
        <taxon>Sar</taxon>
        <taxon>Alveolata</taxon>
        <taxon>Ciliophora</taxon>
        <taxon>Intramacronucleata</taxon>
        <taxon>Oligohymenophorea</taxon>
        <taxon>Hymenostomatida</taxon>
        <taxon>Ophryoglenina</taxon>
        <taxon>Ichthyophthirius</taxon>
    </lineage>
</organism>